<dbReference type="Gene3D" id="1.10.418.10">
    <property type="entry name" value="Calponin-like domain"/>
    <property type="match status" value="1"/>
</dbReference>
<evidence type="ECO:0000259" key="2">
    <source>
        <dbReference type="PROSITE" id="PS50021"/>
    </source>
</evidence>
<evidence type="ECO:0000256" key="1">
    <source>
        <dbReference type="ARBA" id="ARBA00022737"/>
    </source>
</evidence>
<protein>
    <recommendedName>
        <fullName evidence="2">Calponin-homology (CH) domain-containing protein</fullName>
    </recommendedName>
</protein>
<dbReference type="InterPro" id="IPR036872">
    <property type="entry name" value="CH_dom_sf"/>
</dbReference>
<gene>
    <name evidence="3" type="ORF">PXEA_LOCUS23486</name>
</gene>
<evidence type="ECO:0000313" key="4">
    <source>
        <dbReference type="Proteomes" id="UP000784294"/>
    </source>
</evidence>
<keyword evidence="1" id="KW-0677">Repeat</keyword>
<comment type="caution">
    <text evidence="3">The sequence shown here is derived from an EMBL/GenBank/DDBJ whole genome shotgun (WGS) entry which is preliminary data.</text>
</comment>
<keyword evidence="4" id="KW-1185">Reference proteome</keyword>
<dbReference type="OrthoDB" id="18740at2759"/>
<accession>A0A448X7J2</accession>
<organism evidence="3 4">
    <name type="scientific">Protopolystoma xenopodis</name>
    <dbReference type="NCBI Taxonomy" id="117903"/>
    <lineage>
        <taxon>Eukaryota</taxon>
        <taxon>Metazoa</taxon>
        <taxon>Spiralia</taxon>
        <taxon>Lophotrochozoa</taxon>
        <taxon>Platyhelminthes</taxon>
        <taxon>Monogenea</taxon>
        <taxon>Polyopisthocotylea</taxon>
        <taxon>Polystomatidea</taxon>
        <taxon>Polystomatidae</taxon>
        <taxon>Protopolystoma</taxon>
    </lineage>
</organism>
<dbReference type="PROSITE" id="PS50021">
    <property type="entry name" value="CH"/>
    <property type="match status" value="1"/>
</dbReference>
<name>A0A448X7J2_9PLAT</name>
<dbReference type="SMART" id="SM00033">
    <property type="entry name" value="CH"/>
    <property type="match status" value="1"/>
</dbReference>
<dbReference type="EMBL" id="CAAALY010108874">
    <property type="protein sequence ID" value="VEL30046.1"/>
    <property type="molecule type" value="Genomic_DNA"/>
</dbReference>
<feature type="domain" description="Calponin-homology (CH)" evidence="2">
    <location>
        <begin position="1"/>
        <end position="90"/>
    </location>
</feature>
<dbReference type="Pfam" id="PF00307">
    <property type="entry name" value="CH"/>
    <property type="match status" value="1"/>
</dbReference>
<reference evidence="3" key="1">
    <citation type="submission" date="2018-11" db="EMBL/GenBank/DDBJ databases">
        <authorList>
            <consortium name="Pathogen Informatics"/>
        </authorList>
    </citation>
    <scope>NUCLEOTIDE SEQUENCE</scope>
</reference>
<proteinExistence type="predicted"/>
<dbReference type="Proteomes" id="UP000784294">
    <property type="component" value="Unassembled WGS sequence"/>
</dbReference>
<sequence>MPDVPVRNFTTDWNSGIAIGALVDACAPGLCPDWSIWDHRQPLRNATEAMDAAQQWLEVPQLIRPEEMIDADVDEKAMMTYLSQFPSAKLKPGAPLRPKTNPARVRCYGPVYEKRAE</sequence>
<dbReference type="AlphaFoldDB" id="A0A448X7J2"/>
<dbReference type="InterPro" id="IPR001715">
    <property type="entry name" value="CH_dom"/>
</dbReference>
<dbReference type="PANTHER" id="PTHR38537:SF8">
    <property type="entry name" value="FILAMIN-A"/>
    <property type="match status" value="1"/>
</dbReference>
<dbReference type="GO" id="GO:0030036">
    <property type="term" value="P:actin cytoskeleton organization"/>
    <property type="evidence" value="ECO:0007669"/>
    <property type="project" value="InterPro"/>
</dbReference>
<evidence type="ECO:0000313" key="3">
    <source>
        <dbReference type="EMBL" id="VEL30046.1"/>
    </source>
</evidence>
<dbReference type="GO" id="GO:0051015">
    <property type="term" value="F:actin filament binding"/>
    <property type="evidence" value="ECO:0007669"/>
    <property type="project" value="InterPro"/>
</dbReference>
<dbReference type="InterPro" id="IPR044801">
    <property type="entry name" value="Filamin"/>
</dbReference>
<dbReference type="SUPFAM" id="SSF47576">
    <property type="entry name" value="Calponin-homology domain, CH-domain"/>
    <property type="match status" value="1"/>
</dbReference>
<dbReference type="PANTHER" id="PTHR38537">
    <property type="entry name" value="JITTERBUG, ISOFORM N"/>
    <property type="match status" value="1"/>
</dbReference>